<evidence type="ECO:0000256" key="4">
    <source>
        <dbReference type="ARBA" id="ARBA00022490"/>
    </source>
</evidence>
<evidence type="ECO:0000256" key="11">
    <source>
        <dbReference type="ARBA" id="ARBA00023014"/>
    </source>
</evidence>
<dbReference type="EMBL" id="MJEQ01008913">
    <property type="protein sequence ID" value="OIT19226.1"/>
    <property type="molecule type" value="Genomic_DNA"/>
</dbReference>
<gene>
    <name evidence="14" type="ORF">A4A49_42617</name>
</gene>
<dbReference type="NCBIfam" id="TIGR00048">
    <property type="entry name" value="rRNA_mod_RlmN"/>
    <property type="match status" value="1"/>
</dbReference>
<reference evidence="14" key="1">
    <citation type="submission" date="2016-11" db="EMBL/GenBank/DDBJ databases">
        <title>The genome of Nicotiana attenuata.</title>
        <authorList>
            <person name="Xu S."/>
            <person name="Brockmoeller T."/>
            <person name="Gaquerel E."/>
            <person name="Navarro A."/>
            <person name="Kuhl H."/>
            <person name="Gase K."/>
            <person name="Ling Z."/>
            <person name="Zhou W."/>
            <person name="Kreitzer C."/>
            <person name="Stanke M."/>
            <person name="Tang H."/>
            <person name="Lyons E."/>
            <person name="Pandey P."/>
            <person name="Pandey S.P."/>
            <person name="Timmermann B."/>
            <person name="Baldwin I.T."/>
        </authorList>
    </citation>
    <scope>NUCLEOTIDE SEQUENCE [LARGE SCALE GENOMIC DNA]</scope>
    <source>
        <strain evidence="14">UT</strain>
    </source>
</reference>
<keyword evidence="10" id="KW-0408">Iron</keyword>
<dbReference type="OMA" id="WAQHVDE"/>
<evidence type="ECO:0000256" key="1">
    <source>
        <dbReference type="ARBA" id="ARBA00001966"/>
    </source>
</evidence>
<dbReference type="PANTHER" id="PTHR30544:SF9">
    <property type="entry name" value="RADICAL SAM SUPERFAMILY PROTEIN"/>
    <property type="match status" value="1"/>
</dbReference>
<dbReference type="Pfam" id="PF04055">
    <property type="entry name" value="Radical_SAM"/>
    <property type="match status" value="1"/>
</dbReference>
<dbReference type="Gramene" id="OIT19226">
    <property type="protein sequence ID" value="OIT19226"/>
    <property type="gene ID" value="A4A49_42617"/>
</dbReference>
<dbReference type="Proteomes" id="UP000187609">
    <property type="component" value="Unassembled WGS sequence"/>
</dbReference>
<dbReference type="FunFam" id="3.20.20.70:FF:000161">
    <property type="entry name" value="Dual-specificity RNA methyltransferase RlmN"/>
    <property type="match status" value="1"/>
</dbReference>
<dbReference type="Gene3D" id="1.10.150.530">
    <property type="match status" value="1"/>
</dbReference>
<comment type="cofactor">
    <cofactor evidence="1">
        <name>[4Fe-4S] cluster</name>
        <dbReference type="ChEBI" id="CHEBI:49883"/>
    </cofactor>
</comment>
<dbReference type="GO" id="GO:0008173">
    <property type="term" value="F:RNA methyltransferase activity"/>
    <property type="evidence" value="ECO:0007669"/>
    <property type="project" value="InterPro"/>
</dbReference>
<dbReference type="AlphaFoldDB" id="A0A1J6JN70"/>
<protein>
    <recommendedName>
        <fullName evidence="13">Radical SAM core domain-containing protein</fullName>
    </recommendedName>
</protein>
<accession>A0A1J6JN70</accession>
<evidence type="ECO:0000256" key="9">
    <source>
        <dbReference type="ARBA" id="ARBA00022723"/>
    </source>
</evidence>
<dbReference type="GO" id="GO:0005737">
    <property type="term" value="C:cytoplasm"/>
    <property type="evidence" value="ECO:0007669"/>
    <property type="project" value="UniProtKB-SubCell"/>
</dbReference>
<evidence type="ECO:0000259" key="13">
    <source>
        <dbReference type="PROSITE" id="PS51918"/>
    </source>
</evidence>
<dbReference type="SUPFAM" id="SSF102114">
    <property type="entry name" value="Radical SAM enzymes"/>
    <property type="match status" value="1"/>
</dbReference>
<evidence type="ECO:0000256" key="10">
    <source>
        <dbReference type="ARBA" id="ARBA00023004"/>
    </source>
</evidence>
<evidence type="ECO:0000256" key="6">
    <source>
        <dbReference type="ARBA" id="ARBA00022603"/>
    </source>
</evidence>
<dbReference type="HAMAP" id="MF_01849">
    <property type="entry name" value="RNA_methyltr_RlmN"/>
    <property type="match status" value="1"/>
</dbReference>
<dbReference type="PANTHER" id="PTHR30544">
    <property type="entry name" value="23S RRNA METHYLTRANSFERASE"/>
    <property type="match status" value="1"/>
</dbReference>
<keyword evidence="9" id="KW-0479">Metal-binding</keyword>
<dbReference type="SFLD" id="SFLDG01062">
    <property type="entry name" value="methyltransferase_(Class_A)"/>
    <property type="match status" value="1"/>
</dbReference>
<keyword evidence="7" id="KW-0808">Transferase</keyword>
<keyword evidence="15" id="KW-1185">Reference proteome</keyword>
<sequence>MTGCVRMRRIRISGGGSSALFGTSFPFPNYTKCPLKPKSFLKLFPSTTTPIFTTLHYRLITSAQHSSPSSHVHPTPQTELPISSGGDGQNGYPMNDSKVVLKEMRYAELEKWVQSHGYRPAQALMLWKRLYGNNINIWAQCSEELEGLNKDFRKMLSEHAEFKTLNLKDILTASDGTKKMLFKLEDGLVIETVVIPCESGRNTVCISSQVGCPMNCQFCYTGRMGLKRNLSTSEIVEQAVLARRLLSSEVGPISNVVFMGMGEPLHNIENVIKAADILVDEQGLHFSPRKVTVSTSGLVPQLKRFLRESNCALAVSLNATTDEVRSWIMPINRKFNLNLLLGSLREELQSKHKYKVLFEYVMLAGVNDSIEDAKRLIDLVQGIPCKINLISFNPHSGSFFKPTKKEKIIEFRNILAEAGCVVLLRLSRGDDQMAACGQLGKPGEIQAPLLRVPSQFQAVLEAAA</sequence>
<dbReference type="GO" id="GO:0030488">
    <property type="term" value="P:tRNA methylation"/>
    <property type="evidence" value="ECO:0007669"/>
    <property type="project" value="InterPro"/>
</dbReference>
<evidence type="ECO:0000256" key="7">
    <source>
        <dbReference type="ARBA" id="ARBA00022679"/>
    </source>
</evidence>
<feature type="region of interest" description="Disordered" evidence="12">
    <location>
        <begin position="66"/>
        <end position="94"/>
    </location>
</feature>
<keyword evidence="5" id="KW-0698">rRNA processing</keyword>
<dbReference type="FunFam" id="1.10.150.530:FF:000005">
    <property type="entry name" value="Radical SAM superfamily protein"/>
    <property type="match status" value="1"/>
</dbReference>
<comment type="subcellular location">
    <subcellularLocation>
        <location evidence="2">Cytoplasm</location>
    </subcellularLocation>
</comment>
<evidence type="ECO:0000313" key="14">
    <source>
        <dbReference type="EMBL" id="OIT19226.1"/>
    </source>
</evidence>
<dbReference type="InterPro" id="IPR004383">
    <property type="entry name" value="rRNA_lsu_MTrfase_RlmN/Cfr"/>
</dbReference>
<keyword evidence="3" id="KW-0004">4Fe-4S</keyword>
<dbReference type="SMR" id="A0A1J6JN70"/>
<evidence type="ECO:0000256" key="3">
    <source>
        <dbReference type="ARBA" id="ARBA00022485"/>
    </source>
</evidence>
<dbReference type="GO" id="GO:0051539">
    <property type="term" value="F:4 iron, 4 sulfur cluster binding"/>
    <property type="evidence" value="ECO:0007669"/>
    <property type="project" value="UniProtKB-KW"/>
</dbReference>
<dbReference type="SFLD" id="SFLDF00275">
    <property type="entry name" value="adenosine_C2_methyltransferase"/>
    <property type="match status" value="1"/>
</dbReference>
<name>A0A1J6JN70_NICAT</name>
<dbReference type="SFLD" id="SFLDS00029">
    <property type="entry name" value="Radical_SAM"/>
    <property type="match status" value="1"/>
</dbReference>
<dbReference type="GO" id="GO:0046872">
    <property type="term" value="F:metal ion binding"/>
    <property type="evidence" value="ECO:0007669"/>
    <property type="project" value="UniProtKB-KW"/>
</dbReference>
<evidence type="ECO:0000256" key="8">
    <source>
        <dbReference type="ARBA" id="ARBA00022691"/>
    </source>
</evidence>
<organism evidence="14 15">
    <name type="scientific">Nicotiana attenuata</name>
    <name type="common">Coyote tobacco</name>
    <dbReference type="NCBI Taxonomy" id="49451"/>
    <lineage>
        <taxon>Eukaryota</taxon>
        <taxon>Viridiplantae</taxon>
        <taxon>Streptophyta</taxon>
        <taxon>Embryophyta</taxon>
        <taxon>Tracheophyta</taxon>
        <taxon>Spermatophyta</taxon>
        <taxon>Magnoliopsida</taxon>
        <taxon>eudicotyledons</taxon>
        <taxon>Gunneridae</taxon>
        <taxon>Pentapetalae</taxon>
        <taxon>asterids</taxon>
        <taxon>lamiids</taxon>
        <taxon>Solanales</taxon>
        <taxon>Solanaceae</taxon>
        <taxon>Nicotianoideae</taxon>
        <taxon>Nicotianeae</taxon>
        <taxon>Nicotiana</taxon>
    </lineage>
</organism>
<dbReference type="Gene3D" id="3.20.20.70">
    <property type="entry name" value="Aldolase class I"/>
    <property type="match status" value="1"/>
</dbReference>
<proteinExistence type="inferred from homology"/>
<dbReference type="InterPro" id="IPR040072">
    <property type="entry name" value="Methyltransferase_A"/>
</dbReference>
<dbReference type="KEGG" id="nau:109221709"/>
<dbReference type="InterPro" id="IPR027492">
    <property type="entry name" value="RNA_MTrfase_RlmN"/>
</dbReference>
<keyword evidence="11" id="KW-0411">Iron-sulfur</keyword>
<feature type="domain" description="Radical SAM core" evidence="13">
    <location>
        <begin position="198"/>
        <end position="431"/>
    </location>
</feature>
<keyword evidence="8" id="KW-0949">S-adenosyl-L-methionine</keyword>
<evidence type="ECO:0000256" key="5">
    <source>
        <dbReference type="ARBA" id="ARBA00022552"/>
    </source>
</evidence>
<comment type="caution">
    <text evidence="14">The sequence shown here is derived from an EMBL/GenBank/DDBJ whole genome shotgun (WGS) entry which is preliminary data.</text>
</comment>
<feature type="compositionally biased region" description="Low complexity" evidence="12">
    <location>
        <begin position="66"/>
        <end position="78"/>
    </location>
</feature>
<dbReference type="GO" id="GO:0070475">
    <property type="term" value="P:rRNA base methylation"/>
    <property type="evidence" value="ECO:0007669"/>
    <property type="project" value="InterPro"/>
</dbReference>
<evidence type="ECO:0000256" key="2">
    <source>
        <dbReference type="ARBA" id="ARBA00004496"/>
    </source>
</evidence>
<dbReference type="CDD" id="cd01335">
    <property type="entry name" value="Radical_SAM"/>
    <property type="match status" value="1"/>
</dbReference>
<dbReference type="PROSITE" id="PS51918">
    <property type="entry name" value="RADICAL_SAM"/>
    <property type="match status" value="1"/>
</dbReference>
<evidence type="ECO:0000256" key="12">
    <source>
        <dbReference type="SAM" id="MobiDB-lite"/>
    </source>
</evidence>
<keyword evidence="4" id="KW-0963">Cytoplasm</keyword>
<evidence type="ECO:0000313" key="15">
    <source>
        <dbReference type="Proteomes" id="UP000187609"/>
    </source>
</evidence>
<dbReference type="OrthoDB" id="538249at2759"/>
<dbReference type="InterPro" id="IPR013785">
    <property type="entry name" value="Aldolase_TIM"/>
</dbReference>
<dbReference type="InterPro" id="IPR058240">
    <property type="entry name" value="rSAM_sf"/>
</dbReference>
<dbReference type="InterPro" id="IPR007197">
    <property type="entry name" value="rSAM"/>
</dbReference>
<keyword evidence="6" id="KW-0489">Methyltransferase</keyword>